<protein>
    <submittedName>
        <fullName evidence="1">Uncharacterized protein</fullName>
    </submittedName>
</protein>
<accession>A0A4U6S2D4</accession>
<dbReference type="EMBL" id="SZZP01000010">
    <property type="protein sequence ID" value="TKV80172.1"/>
    <property type="molecule type" value="Genomic_DNA"/>
</dbReference>
<evidence type="ECO:0000313" key="1">
    <source>
        <dbReference type="EMBL" id="TKV80172.1"/>
    </source>
</evidence>
<comment type="caution">
    <text evidence="1">The sequence shown here is derived from an EMBL/GenBank/DDBJ whole genome shotgun (WGS) entry which is preliminary data.</text>
</comment>
<name>A0A4U6S2D4_BRAEL</name>
<evidence type="ECO:0000313" key="2">
    <source>
        <dbReference type="Proteomes" id="UP000305095"/>
    </source>
</evidence>
<dbReference type="AlphaFoldDB" id="A0A4U6S2D4"/>
<dbReference type="Proteomes" id="UP000305095">
    <property type="component" value="Unassembled WGS sequence"/>
</dbReference>
<gene>
    <name evidence="1" type="ORF">FDV58_18230</name>
</gene>
<organism evidence="1 2">
    <name type="scientific">Bradyrhizobium elkanii</name>
    <dbReference type="NCBI Taxonomy" id="29448"/>
    <lineage>
        <taxon>Bacteria</taxon>
        <taxon>Pseudomonadati</taxon>
        <taxon>Pseudomonadota</taxon>
        <taxon>Alphaproteobacteria</taxon>
        <taxon>Hyphomicrobiales</taxon>
        <taxon>Nitrobacteraceae</taxon>
        <taxon>Bradyrhizobium</taxon>
    </lineage>
</organism>
<sequence length="86" mass="9385">MTGSAILENVRRYRAIASLCRQAAAFRPVQRISLLTQADEWEQRAVGELEEYFDAQDSPVPLSSQAAPIDRELSAIENTFGASGGS</sequence>
<reference evidence="1 2" key="1">
    <citation type="submission" date="2019-05" db="EMBL/GenBank/DDBJ databases">
        <title>Draft Genome of Bradyrhizobium elkanii strain SEMIA 938, Used in Commercial Inoculants for Lupinus spp. in Brazil.</title>
        <authorList>
            <person name="Hungria M."/>
            <person name="Delamuta J.R.M."/>
            <person name="Ribeiro R.A."/>
            <person name="Nogueira M.A."/>
        </authorList>
    </citation>
    <scope>NUCLEOTIDE SEQUENCE [LARGE SCALE GENOMIC DNA]</scope>
    <source>
        <strain evidence="1 2">Semia 938</strain>
    </source>
</reference>
<proteinExistence type="predicted"/>